<dbReference type="eggNOG" id="KOG1361">
    <property type="taxonomic scope" value="Eukaryota"/>
</dbReference>
<dbReference type="GeneID" id="17356095"/>
<keyword evidence="4" id="KW-1185">Reference proteome</keyword>
<dbReference type="Gene3D" id="3.40.50.12650">
    <property type="match status" value="1"/>
</dbReference>
<feature type="compositionally biased region" description="Gly residues" evidence="1">
    <location>
        <begin position="362"/>
        <end position="384"/>
    </location>
</feature>
<dbReference type="SMART" id="SM00849">
    <property type="entry name" value="Lactamase_B"/>
    <property type="match status" value="1"/>
</dbReference>
<organism evidence="4">
    <name type="scientific">Chlorella variabilis</name>
    <name type="common">Green alga</name>
    <dbReference type="NCBI Taxonomy" id="554065"/>
    <lineage>
        <taxon>Eukaryota</taxon>
        <taxon>Viridiplantae</taxon>
        <taxon>Chlorophyta</taxon>
        <taxon>core chlorophytes</taxon>
        <taxon>Trebouxiophyceae</taxon>
        <taxon>Chlorellales</taxon>
        <taxon>Chlorellaceae</taxon>
        <taxon>Chlorella clade</taxon>
        <taxon>Chlorella</taxon>
    </lineage>
</organism>
<dbReference type="InParanoid" id="E1ZBA0"/>
<dbReference type="KEGG" id="cvr:CHLNCDRAFT_144365"/>
<dbReference type="Pfam" id="PF12706">
    <property type="entry name" value="Lactamase_B_2"/>
    <property type="match status" value="1"/>
</dbReference>
<dbReference type="OrthoDB" id="262529at2759"/>
<feature type="region of interest" description="Disordered" evidence="1">
    <location>
        <begin position="479"/>
        <end position="520"/>
    </location>
</feature>
<dbReference type="GO" id="GO:0035312">
    <property type="term" value="F:5'-3' DNA exonuclease activity"/>
    <property type="evidence" value="ECO:0007669"/>
    <property type="project" value="TreeGrafter"/>
</dbReference>
<feature type="compositionally biased region" description="Low complexity" evidence="1">
    <location>
        <begin position="390"/>
        <end position="418"/>
    </location>
</feature>
<dbReference type="InterPro" id="IPR001279">
    <property type="entry name" value="Metallo-B-lactamas"/>
</dbReference>
<dbReference type="RefSeq" id="XP_005848921.1">
    <property type="nucleotide sequence ID" value="XM_005848859.1"/>
</dbReference>
<feature type="region of interest" description="Disordered" evidence="1">
    <location>
        <begin position="334"/>
        <end position="428"/>
    </location>
</feature>
<protein>
    <recommendedName>
        <fullName evidence="2">Metallo-beta-lactamase domain-containing protein</fullName>
    </recommendedName>
</protein>
<gene>
    <name evidence="3" type="ORF">CHLNCDRAFT_144365</name>
</gene>
<dbReference type="PANTHER" id="PTHR23240">
    <property type="entry name" value="DNA CROSS-LINK REPAIR PROTEIN PSO2/SNM1-RELATED"/>
    <property type="match status" value="1"/>
</dbReference>
<dbReference type="InterPro" id="IPR036866">
    <property type="entry name" value="RibonucZ/Hydroxyglut_hydro"/>
</dbReference>
<sequence length="520" mass="53800">MASQVEAIKWVPGTPFLVDGFRFQHPACRAFFLTHMHSDHTTGLSRSFSAGPIYCSPITARLLRCDMGIRPDLIRILPLDLPTTICGVEVVPIDANHCPGAVMFLFRAPTTILHTGDVRWQAGMAQHAALTGRQVDVLMLDTTYSQRKWTFPPQEEVVELMVQAMAREAAAGPPGAVLFVVGSYHIGKERAYLGAGAALGWRVHCSPAKRRLLHMLGLPAAWLALLTDVAEEAQIHVLGMGEQLHPQALADRIAGTRWQRAVAIRPTGWSWRPKGGLDVRTEGECVRALRPRRLIPTVDAADAAASRAVVDRFADLMDLSADRSRLDCYLRRQPQQAPVGEEQAAAAEGGAEAGAEVAEAVGGAGGGQPAMGSSSGGSDGGGRSLEGERAAGNSSSSSGGAERAGRGSPASGSTPARRSGGGGSGAAVAAALGTTPAARGAASPGAAAGGAAGEACAVEVDLAAVDVAEQQRILAAIQARNSGTNSGGSGGKRRAPGSGAGLRQGTLKRFFASRSQPSPT</sequence>
<dbReference type="GO" id="GO:0006303">
    <property type="term" value="P:double-strand break repair via nonhomologous end joining"/>
    <property type="evidence" value="ECO:0007669"/>
    <property type="project" value="TreeGrafter"/>
</dbReference>
<dbReference type="FunCoup" id="E1ZBA0">
    <property type="interactions" value="1285"/>
</dbReference>
<name>E1ZBA0_CHLVA</name>
<evidence type="ECO:0000256" key="1">
    <source>
        <dbReference type="SAM" id="MobiDB-lite"/>
    </source>
</evidence>
<dbReference type="GO" id="GO:0036297">
    <property type="term" value="P:interstrand cross-link repair"/>
    <property type="evidence" value="ECO:0007669"/>
    <property type="project" value="TreeGrafter"/>
</dbReference>
<dbReference type="EMBL" id="GL433841">
    <property type="protein sequence ID" value="EFN56819.1"/>
    <property type="molecule type" value="Genomic_DNA"/>
</dbReference>
<dbReference type="Proteomes" id="UP000008141">
    <property type="component" value="Unassembled WGS sequence"/>
</dbReference>
<dbReference type="PANTHER" id="PTHR23240:SF35">
    <property type="entry name" value="DNA REPAIR METALLO-BETA-LACTAMASE FAMILY PROTEIN-RELATED"/>
    <property type="match status" value="1"/>
</dbReference>
<accession>E1ZBA0</accession>
<evidence type="ECO:0000313" key="3">
    <source>
        <dbReference type="EMBL" id="EFN56819.1"/>
    </source>
</evidence>
<reference evidence="3 4" key="1">
    <citation type="journal article" date="2010" name="Plant Cell">
        <title>The Chlorella variabilis NC64A genome reveals adaptation to photosymbiosis, coevolution with viruses, and cryptic sex.</title>
        <authorList>
            <person name="Blanc G."/>
            <person name="Duncan G."/>
            <person name="Agarkova I."/>
            <person name="Borodovsky M."/>
            <person name="Gurnon J."/>
            <person name="Kuo A."/>
            <person name="Lindquist E."/>
            <person name="Lucas S."/>
            <person name="Pangilinan J."/>
            <person name="Polle J."/>
            <person name="Salamov A."/>
            <person name="Terry A."/>
            <person name="Yamada T."/>
            <person name="Dunigan D.D."/>
            <person name="Grigoriev I.V."/>
            <person name="Claverie J.M."/>
            <person name="Van Etten J.L."/>
        </authorList>
    </citation>
    <scope>NUCLEOTIDE SEQUENCE [LARGE SCALE GENOMIC DNA]</scope>
    <source>
        <strain evidence="3 4">NC64A</strain>
    </source>
</reference>
<dbReference type="SUPFAM" id="SSF56281">
    <property type="entry name" value="Metallo-hydrolase/oxidoreductase"/>
    <property type="match status" value="1"/>
</dbReference>
<dbReference type="AlphaFoldDB" id="E1ZBA0"/>
<feature type="domain" description="Metallo-beta-lactamase" evidence="2">
    <location>
        <begin position="1"/>
        <end position="147"/>
    </location>
</feature>
<feature type="compositionally biased region" description="Low complexity" evidence="1">
    <location>
        <begin position="334"/>
        <end position="361"/>
    </location>
</feature>
<dbReference type="Gene3D" id="3.60.15.10">
    <property type="entry name" value="Ribonuclease Z/Hydroxyacylglutathione hydrolase-like"/>
    <property type="match status" value="1"/>
</dbReference>
<dbReference type="STRING" id="554065.E1ZBA0"/>
<proteinExistence type="predicted"/>
<evidence type="ECO:0000259" key="2">
    <source>
        <dbReference type="SMART" id="SM00849"/>
    </source>
</evidence>
<dbReference type="GO" id="GO:0003684">
    <property type="term" value="F:damaged DNA binding"/>
    <property type="evidence" value="ECO:0007669"/>
    <property type="project" value="TreeGrafter"/>
</dbReference>
<dbReference type="CDD" id="cd16273">
    <property type="entry name" value="SNM1A-1C-like_MBL-fold"/>
    <property type="match status" value="1"/>
</dbReference>
<evidence type="ECO:0000313" key="4">
    <source>
        <dbReference type="Proteomes" id="UP000008141"/>
    </source>
</evidence>